<accession>A0A0E9Q5D1</accession>
<reference evidence="1" key="2">
    <citation type="journal article" date="2015" name="Fish Shellfish Immunol.">
        <title>Early steps in the European eel (Anguilla anguilla)-Vibrio vulnificus interaction in the gills: Role of the RtxA13 toxin.</title>
        <authorList>
            <person name="Callol A."/>
            <person name="Pajuelo D."/>
            <person name="Ebbesson L."/>
            <person name="Teles M."/>
            <person name="MacKenzie S."/>
            <person name="Amaro C."/>
        </authorList>
    </citation>
    <scope>NUCLEOTIDE SEQUENCE</scope>
</reference>
<organism evidence="1">
    <name type="scientific">Anguilla anguilla</name>
    <name type="common">European freshwater eel</name>
    <name type="synonym">Muraena anguilla</name>
    <dbReference type="NCBI Taxonomy" id="7936"/>
    <lineage>
        <taxon>Eukaryota</taxon>
        <taxon>Metazoa</taxon>
        <taxon>Chordata</taxon>
        <taxon>Craniata</taxon>
        <taxon>Vertebrata</taxon>
        <taxon>Euteleostomi</taxon>
        <taxon>Actinopterygii</taxon>
        <taxon>Neopterygii</taxon>
        <taxon>Teleostei</taxon>
        <taxon>Anguilliformes</taxon>
        <taxon>Anguillidae</taxon>
        <taxon>Anguilla</taxon>
    </lineage>
</organism>
<name>A0A0E9Q5D1_ANGAN</name>
<protein>
    <submittedName>
        <fullName evidence="1">Uncharacterized protein</fullName>
    </submittedName>
</protein>
<reference evidence="1" key="1">
    <citation type="submission" date="2014-11" db="EMBL/GenBank/DDBJ databases">
        <authorList>
            <person name="Amaro Gonzalez C."/>
        </authorList>
    </citation>
    <scope>NUCLEOTIDE SEQUENCE</scope>
</reference>
<evidence type="ECO:0000313" key="1">
    <source>
        <dbReference type="EMBL" id="JAH11293.1"/>
    </source>
</evidence>
<dbReference type="AlphaFoldDB" id="A0A0E9Q5D1"/>
<sequence>MMWHQSPAEVLNLILAVLMLTMATSHKD</sequence>
<proteinExistence type="predicted"/>
<dbReference type="EMBL" id="GBXM01097284">
    <property type="protein sequence ID" value="JAH11293.1"/>
    <property type="molecule type" value="Transcribed_RNA"/>
</dbReference>